<accession>A0A2N3PNQ9</accession>
<dbReference type="InterPro" id="IPR009562">
    <property type="entry name" value="DUF1178"/>
</dbReference>
<keyword evidence="2" id="KW-1185">Reference proteome</keyword>
<dbReference type="Pfam" id="PF06676">
    <property type="entry name" value="DUF1178"/>
    <property type="match status" value="1"/>
</dbReference>
<evidence type="ECO:0000313" key="1">
    <source>
        <dbReference type="EMBL" id="PKU22032.1"/>
    </source>
</evidence>
<organism evidence="1 2">
    <name type="scientific">Telmatospirillum siberiense</name>
    <dbReference type="NCBI Taxonomy" id="382514"/>
    <lineage>
        <taxon>Bacteria</taxon>
        <taxon>Pseudomonadati</taxon>
        <taxon>Pseudomonadota</taxon>
        <taxon>Alphaproteobacteria</taxon>
        <taxon>Rhodospirillales</taxon>
        <taxon>Rhodospirillaceae</taxon>
        <taxon>Telmatospirillum</taxon>
    </lineage>
</organism>
<dbReference type="EMBL" id="PIUM01000039">
    <property type="protein sequence ID" value="PKU22032.1"/>
    <property type="molecule type" value="Genomic_DNA"/>
</dbReference>
<evidence type="ECO:0000313" key="2">
    <source>
        <dbReference type="Proteomes" id="UP000233293"/>
    </source>
</evidence>
<comment type="caution">
    <text evidence="1">The sequence shown here is derived from an EMBL/GenBank/DDBJ whole genome shotgun (WGS) entry which is preliminary data.</text>
</comment>
<proteinExistence type="predicted"/>
<gene>
    <name evidence="1" type="ORF">CWS72_23790</name>
</gene>
<dbReference type="RefSeq" id="WP_101253146.1">
    <property type="nucleotide sequence ID" value="NZ_PIUM01000039.1"/>
</dbReference>
<dbReference type="AlphaFoldDB" id="A0A2N3PNQ9"/>
<dbReference type="OrthoDB" id="9799894at2"/>
<reference evidence="2" key="1">
    <citation type="submission" date="2017-12" db="EMBL/GenBank/DDBJ databases">
        <title>Draft genome sequence of Telmatospirillum siberiense 26-4b1T, an acidotolerant peatland alphaproteobacterium potentially involved in sulfur cycling.</title>
        <authorList>
            <person name="Hausmann B."/>
            <person name="Pjevac P."/>
            <person name="Schreck K."/>
            <person name="Herbold C.W."/>
            <person name="Daims H."/>
            <person name="Wagner M."/>
            <person name="Pester M."/>
            <person name="Loy A."/>
        </authorList>
    </citation>
    <scope>NUCLEOTIDE SEQUENCE [LARGE SCALE GENOMIC DNA]</scope>
    <source>
        <strain evidence="2">26-4b1</strain>
    </source>
</reference>
<sequence length="78" mass="8356">MILYRVQCSHDHVFDEWFSNSSDYDAKAAAHEISCPECGDRQVSKTIMAPSVGKSASAEPPQCPVGGCQGGCAFANNF</sequence>
<protein>
    <submittedName>
        <fullName evidence="1">DUF1178 domain-containing protein</fullName>
    </submittedName>
</protein>
<dbReference type="Proteomes" id="UP000233293">
    <property type="component" value="Unassembled WGS sequence"/>
</dbReference>
<name>A0A2N3PNQ9_9PROT</name>